<name>A0A6L6YGQ3_9BURK</name>
<evidence type="ECO:0000313" key="9">
    <source>
        <dbReference type="EMBL" id="MVX56885.1"/>
    </source>
</evidence>
<feature type="transmembrane region" description="Helical" evidence="8">
    <location>
        <begin position="214"/>
        <end position="243"/>
    </location>
</feature>
<feature type="transmembrane region" description="Helical" evidence="8">
    <location>
        <begin position="173"/>
        <end position="194"/>
    </location>
</feature>
<evidence type="ECO:0000256" key="6">
    <source>
        <dbReference type="ARBA" id="ARBA00022989"/>
    </source>
</evidence>
<comment type="subcellular location">
    <subcellularLocation>
        <location evidence="1">Cell membrane</location>
        <topology evidence="1">Multi-pass membrane protein</topology>
    </subcellularLocation>
</comment>
<feature type="transmembrane region" description="Helical" evidence="8">
    <location>
        <begin position="75"/>
        <end position="91"/>
    </location>
</feature>
<sequence>MIASLGIGRFAVDFSSLASALFTGGADSTESMVIGSVRLPRILLAVIAGAGLSVAGAAFQAIFNNPLATPDTLGVTSGAAFGAVLAILFGFEGPLLQIVSFFFGLISVFLAYSVSSVRGQRTLLMLILSGLVIGALFTALINLVKFVADPQDVLPSITYWMLGSLSGAKMDNLYSAAPVIGFSSLILYILRWKMNALCMPEDEARSLGIPVARLRAVCILCATLISACVVSLFGIISWVGLLIPHFCRLLVGSNNNAVVPASLVFGGLFLLAADTVARSATEVEIPVSVLTAVIGAPVFLIILRHGRARL</sequence>
<keyword evidence="6 8" id="KW-1133">Transmembrane helix</keyword>
<keyword evidence="3" id="KW-0813">Transport</keyword>
<evidence type="ECO:0000313" key="10">
    <source>
        <dbReference type="Proteomes" id="UP000472580"/>
    </source>
</evidence>
<evidence type="ECO:0000256" key="4">
    <source>
        <dbReference type="ARBA" id="ARBA00022475"/>
    </source>
</evidence>
<dbReference type="FunFam" id="1.10.3470.10:FF:000001">
    <property type="entry name" value="Vitamin B12 ABC transporter permease BtuC"/>
    <property type="match status" value="1"/>
</dbReference>
<comment type="caution">
    <text evidence="9">The sequence shown here is derived from an EMBL/GenBank/DDBJ whole genome shotgun (WGS) entry which is preliminary data.</text>
</comment>
<gene>
    <name evidence="9" type="ORF">E5987_06645</name>
</gene>
<keyword evidence="4" id="KW-1003">Cell membrane</keyword>
<dbReference type="SUPFAM" id="SSF81345">
    <property type="entry name" value="ABC transporter involved in vitamin B12 uptake, BtuC"/>
    <property type="match status" value="1"/>
</dbReference>
<feature type="transmembrane region" description="Helical" evidence="8">
    <location>
        <begin position="42"/>
        <end position="63"/>
    </location>
</feature>
<dbReference type="InterPro" id="IPR037294">
    <property type="entry name" value="ABC_BtuC-like"/>
</dbReference>
<evidence type="ECO:0000256" key="3">
    <source>
        <dbReference type="ARBA" id="ARBA00022448"/>
    </source>
</evidence>
<dbReference type="AlphaFoldDB" id="A0A6L6YGQ3"/>
<evidence type="ECO:0000256" key="2">
    <source>
        <dbReference type="ARBA" id="ARBA00007935"/>
    </source>
</evidence>
<dbReference type="GO" id="GO:0022857">
    <property type="term" value="F:transmembrane transporter activity"/>
    <property type="evidence" value="ECO:0007669"/>
    <property type="project" value="InterPro"/>
</dbReference>
<feature type="transmembrane region" description="Helical" evidence="8">
    <location>
        <begin position="285"/>
        <end position="303"/>
    </location>
</feature>
<dbReference type="Gene3D" id="1.10.3470.10">
    <property type="entry name" value="ABC transporter involved in vitamin B12 uptake, BtuC"/>
    <property type="match status" value="1"/>
</dbReference>
<reference evidence="9 10" key="1">
    <citation type="submission" date="2019-12" db="EMBL/GenBank/DDBJ databases">
        <title>Microbes associate with the intestines of laboratory mice.</title>
        <authorList>
            <person name="Navarre W."/>
            <person name="Wong E."/>
        </authorList>
    </citation>
    <scope>NUCLEOTIDE SEQUENCE [LARGE SCALE GENOMIC DNA]</scope>
    <source>
        <strain evidence="9 10">NM82_D38</strain>
    </source>
</reference>
<evidence type="ECO:0000256" key="1">
    <source>
        <dbReference type="ARBA" id="ARBA00004651"/>
    </source>
</evidence>
<dbReference type="PANTHER" id="PTHR30472">
    <property type="entry name" value="FERRIC ENTEROBACTIN TRANSPORT SYSTEM PERMEASE PROTEIN"/>
    <property type="match status" value="1"/>
</dbReference>
<evidence type="ECO:0000256" key="5">
    <source>
        <dbReference type="ARBA" id="ARBA00022692"/>
    </source>
</evidence>
<proteinExistence type="inferred from homology"/>
<evidence type="ECO:0000256" key="8">
    <source>
        <dbReference type="SAM" id="Phobius"/>
    </source>
</evidence>
<organism evidence="9 10">
    <name type="scientific">Parasutterella muris</name>
    <dbReference type="NCBI Taxonomy" id="2565572"/>
    <lineage>
        <taxon>Bacteria</taxon>
        <taxon>Pseudomonadati</taxon>
        <taxon>Pseudomonadota</taxon>
        <taxon>Betaproteobacteria</taxon>
        <taxon>Burkholderiales</taxon>
        <taxon>Sutterellaceae</taxon>
        <taxon>Parasutterella</taxon>
    </lineage>
</organism>
<feature type="transmembrane region" description="Helical" evidence="8">
    <location>
        <begin position="255"/>
        <end position="273"/>
    </location>
</feature>
<dbReference type="InterPro" id="IPR000522">
    <property type="entry name" value="ABC_transptr_permease_BtuC"/>
</dbReference>
<keyword evidence="7 8" id="KW-0472">Membrane</keyword>
<accession>A0A6L6YGQ3</accession>
<dbReference type="CDD" id="cd06550">
    <property type="entry name" value="TM_ABC_iron-siderophores_like"/>
    <property type="match status" value="1"/>
</dbReference>
<dbReference type="GO" id="GO:0005886">
    <property type="term" value="C:plasma membrane"/>
    <property type="evidence" value="ECO:0007669"/>
    <property type="project" value="UniProtKB-SubCell"/>
</dbReference>
<feature type="transmembrane region" description="Helical" evidence="8">
    <location>
        <begin position="123"/>
        <end position="144"/>
    </location>
</feature>
<keyword evidence="5 8" id="KW-0812">Transmembrane</keyword>
<protein>
    <submittedName>
        <fullName evidence="9">Iron chelate uptake ABC transporter family permease subunit</fullName>
    </submittedName>
</protein>
<dbReference type="OrthoDB" id="9782305at2"/>
<dbReference type="GO" id="GO:0033214">
    <property type="term" value="P:siderophore-iron import into cell"/>
    <property type="evidence" value="ECO:0007669"/>
    <property type="project" value="TreeGrafter"/>
</dbReference>
<dbReference type="Pfam" id="PF01032">
    <property type="entry name" value="FecCD"/>
    <property type="match status" value="1"/>
</dbReference>
<dbReference type="PANTHER" id="PTHR30472:SF70">
    <property type="entry name" value="MOLYBDATE IMPORT SYSTEM PERMEASE PROTEIN MOLB"/>
    <property type="match status" value="1"/>
</dbReference>
<keyword evidence="10" id="KW-1185">Reference proteome</keyword>
<dbReference type="EMBL" id="WSRP01000017">
    <property type="protein sequence ID" value="MVX56885.1"/>
    <property type="molecule type" value="Genomic_DNA"/>
</dbReference>
<comment type="similarity">
    <text evidence="2">Belongs to the binding-protein-dependent transport system permease family. FecCD subfamily.</text>
</comment>
<dbReference type="Proteomes" id="UP000472580">
    <property type="component" value="Unassembled WGS sequence"/>
</dbReference>
<evidence type="ECO:0000256" key="7">
    <source>
        <dbReference type="ARBA" id="ARBA00023136"/>
    </source>
</evidence>